<protein>
    <submittedName>
        <fullName evidence="12">Sulfate ABC transporter ATP-binding protein</fullName>
    </submittedName>
</protein>
<dbReference type="FunFam" id="3.40.50.300:FF:000032">
    <property type="entry name" value="Export ABC transporter ATP-binding protein"/>
    <property type="match status" value="1"/>
</dbReference>
<dbReference type="RefSeq" id="WP_049681155.1">
    <property type="nucleotide sequence ID" value="NZ_LFZW01000001.1"/>
</dbReference>
<evidence type="ECO:0000256" key="7">
    <source>
        <dbReference type="ARBA" id="ARBA00022989"/>
    </source>
</evidence>
<dbReference type="GO" id="GO:0098796">
    <property type="term" value="C:membrane protein complex"/>
    <property type="evidence" value="ECO:0007669"/>
    <property type="project" value="UniProtKB-ARBA"/>
</dbReference>
<keyword evidence="5" id="KW-0547">Nucleotide-binding</keyword>
<dbReference type="PANTHER" id="PTHR42798:SF6">
    <property type="entry name" value="CELL DIVISION ATP-BINDING PROTEIN FTSE"/>
    <property type="match status" value="1"/>
</dbReference>
<organism evidence="12 13">
    <name type="scientific">Peribacillus loiseleuriae</name>
    <dbReference type="NCBI Taxonomy" id="1679170"/>
    <lineage>
        <taxon>Bacteria</taxon>
        <taxon>Bacillati</taxon>
        <taxon>Bacillota</taxon>
        <taxon>Bacilli</taxon>
        <taxon>Bacillales</taxon>
        <taxon>Bacillaceae</taxon>
        <taxon>Peribacillus</taxon>
    </lineage>
</organism>
<accession>A0A0K9GT61</accession>
<name>A0A0K9GT61_9BACI</name>
<dbReference type="PROSITE" id="PS50893">
    <property type="entry name" value="ABC_TRANSPORTER_2"/>
    <property type="match status" value="1"/>
</dbReference>
<keyword evidence="13" id="KW-1185">Reference proteome</keyword>
<dbReference type="EMBL" id="LFZW01000001">
    <property type="protein sequence ID" value="KMY49808.1"/>
    <property type="molecule type" value="Genomic_DNA"/>
</dbReference>
<dbReference type="SUPFAM" id="SSF52540">
    <property type="entry name" value="P-loop containing nucleoside triphosphate hydrolases"/>
    <property type="match status" value="1"/>
</dbReference>
<reference evidence="13" key="1">
    <citation type="submission" date="2015-07" db="EMBL/GenBank/DDBJ databases">
        <title>Genome sequencing project for genomic taxonomy and phylogenomics of Bacillus-like bacteria.</title>
        <authorList>
            <person name="Liu B."/>
            <person name="Wang J."/>
            <person name="Zhu Y."/>
            <person name="Liu G."/>
            <person name="Chen Q."/>
            <person name="Chen Z."/>
            <person name="Lan J."/>
            <person name="Che J."/>
            <person name="Ge C."/>
            <person name="Shi H."/>
            <person name="Pan Z."/>
            <person name="Liu X."/>
        </authorList>
    </citation>
    <scope>NUCLEOTIDE SEQUENCE [LARGE SCALE GENOMIC DNA]</scope>
    <source>
        <strain evidence="13">FJAT-27997</strain>
    </source>
</reference>
<comment type="subcellular location">
    <subcellularLocation>
        <location evidence="1">Cell inner membrane</location>
        <topology evidence="1">Multi-pass membrane protein</topology>
    </subcellularLocation>
</comment>
<evidence type="ECO:0000256" key="10">
    <source>
        <dbReference type="SAM" id="Phobius"/>
    </source>
</evidence>
<evidence type="ECO:0000313" key="13">
    <source>
        <dbReference type="Proteomes" id="UP000037146"/>
    </source>
</evidence>
<dbReference type="GO" id="GO:0022857">
    <property type="term" value="F:transmembrane transporter activity"/>
    <property type="evidence" value="ECO:0007669"/>
    <property type="project" value="UniProtKB-ARBA"/>
</dbReference>
<dbReference type="CDD" id="cd03255">
    <property type="entry name" value="ABC_MJ0796_LolCDE_FtsE"/>
    <property type="match status" value="1"/>
</dbReference>
<dbReference type="Pfam" id="PF02687">
    <property type="entry name" value="FtsX"/>
    <property type="match status" value="1"/>
</dbReference>
<feature type="transmembrane region" description="Helical" evidence="10">
    <location>
        <begin position="734"/>
        <end position="754"/>
    </location>
</feature>
<dbReference type="STRING" id="1679170.AC625_09895"/>
<keyword evidence="8 10" id="KW-0472">Membrane</keyword>
<dbReference type="GO" id="GO:0016887">
    <property type="term" value="F:ATP hydrolysis activity"/>
    <property type="evidence" value="ECO:0007669"/>
    <property type="project" value="InterPro"/>
</dbReference>
<comment type="similarity">
    <text evidence="9">Belongs to the ABC transporter superfamily. Macrolide exporter (TC 3.A.1.122) family.</text>
</comment>
<proteinExistence type="inferred from homology"/>
<evidence type="ECO:0000256" key="9">
    <source>
        <dbReference type="ARBA" id="ARBA00038388"/>
    </source>
</evidence>
<evidence type="ECO:0000259" key="11">
    <source>
        <dbReference type="PROSITE" id="PS50893"/>
    </source>
</evidence>
<dbReference type="PROSITE" id="PS00211">
    <property type="entry name" value="ABC_TRANSPORTER_1"/>
    <property type="match status" value="1"/>
</dbReference>
<feature type="transmembrane region" description="Helical" evidence="10">
    <location>
        <begin position="688"/>
        <end position="714"/>
    </location>
</feature>
<dbReference type="PATRIC" id="fig|1679170.3.peg.2201"/>
<feature type="transmembrane region" description="Helical" evidence="10">
    <location>
        <begin position="638"/>
        <end position="667"/>
    </location>
</feature>
<evidence type="ECO:0000256" key="4">
    <source>
        <dbReference type="ARBA" id="ARBA00022692"/>
    </source>
</evidence>
<evidence type="ECO:0000313" key="12">
    <source>
        <dbReference type="EMBL" id="KMY49808.1"/>
    </source>
</evidence>
<evidence type="ECO:0000256" key="3">
    <source>
        <dbReference type="ARBA" id="ARBA00022475"/>
    </source>
</evidence>
<evidence type="ECO:0000256" key="8">
    <source>
        <dbReference type="ARBA" id="ARBA00023136"/>
    </source>
</evidence>
<gene>
    <name evidence="12" type="ORF">AC625_09895</name>
</gene>
<keyword evidence="2" id="KW-0813">Transport</keyword>
<evidence type="ECO:0000256" key="5">
    <source>
        <dbReference type="ARBA" id="ARBA00022741"/>
    </source>
</evidence>
<dbReference type="InterPro" id="IPR003439">
    <property type="entry name" value="ABC_transporter-like_ATP-bd"/>
</dbReference>
<evidence type="ECO:0000256" key="1">
    <source>
        <dbReference type="ARBA" id="ARBA00004429"/>
    </source>
</evidence>
<dbReference type="InterPro" id="IPR027417">
    <property type="entry name" value="P-loop_NTPase"/>
</dbReference>
<comment type="caution">
    <text evidence="12">The sequence shown here is derived from an EMBL/GenBank/DDBJ whole genome shotgun (WGS) entry which is preliminary data.</text>
</comment>
<keyword evidence="3" id="KW-1003">Cell membrane</keyword>
<keyword evidence="7 10" id="KW-1133">Transmembrane helix</keyword>
<dbReference type="GO" id="GO:0005524">
    <property type="term" value="F:ATP binding"/>
    <property type="evidence" value="ECO:0007669"/>
    <property type="project" value="UniProtKB-KW"/>
</dbReference>
<dbReference type="InterPro" id="IPR017871">
    <property type="entry name" value="ABC_transporter-like_CS"/>
</dbReference>
<sequence>MLELVNIRKVYKTENFEQVALDGVNIAFRKSEFVSILGPSGSGKTTCLNIIGGLDRYTSGDLKINGRSSTSFKAEDWDAYRNNTVGFIFQNYNLISHLPVIDNVEMGMTLSGVNSTERRNRAKEVLIKVGLEAHLYKKPNQLSGGQMQRVAIARALANNPEIILADEPTGALDTETSVQIMELIKEIAREKLVIMVTHNPELAEEYSDRIIQFSDGRIKNDSNPYEEIERSNDYQLKRTSMSFLTALKSSGRNVITKKWRTGLTAFASSVGIIGVALVLALSNGFSEKISEYESQMLSGYPITINNGKVNSIPTQPVLVDSEEDKAYSNKESIIAYNAKEESSRQKIHENVFSFEYIDYVNGIDKEYINGISTTRSVSLPILKTEDNVATKLNMNNVSFTTYPVSDHDSDSTAYLEKNFDLLEGSFPSKETDLLLVVDEYNRIEETTLKELGFSRKEISLKDVIGTEYKLLPNDLYYIKSGDTFAVNGNPVDLSNLYKNEKGKTLKISGVIRLKEDAAVSKLPSGIVYSDQLSQDFIAKAQESEIVKVQESVDYNVLTGELLSEETGSNQTTKDNMLSMLGASSIPTSISIYPMNLDAKDSIKSYLDKWNDKVSEDKKIEYSDMASMMTSMIGSIVDMISYVLIAFASISLVVSMIMIGIIVYVSVLERTKEIGILRALGARTKDISRLFNAETFIIGAASGIIGVGITYLLTIPINKIIYHLTDFDNVAHLNPLHAGILIALSIVLTLIGGFLPSKMAAKKDPVTALRSE</sequence>
<dbReference type="PANTHER" id="PTHR42798">
    <property type="entry name" value="LIPOPROTEIN-RELEASING SYSTEM ATP-BINDING PROTEIN LOLD"/>
    <property type="match status" value="1"/>
</dbReference>
<dbReference type="AlphaFoldDB" id="A0A0K9GT61"/>
<dbReference type="InterPro" id="IPR003838">
    <property type="entry name" value="ABC3_permease_C"/>
</dbReference>
<dbReference type="InterPro" id="IPR017911">
    <property type="entry name" value="MacB-like_ATP-bd"/>
</dbReference>
<evidence type="ECO:0000256" key="2">
    <source>
        <dbReference type="ARBA" id="ARBA00022448"/>
    </source>
</evidence>
<dbReference type="SMART" id="SM00382">
    <property type="entry name" value="AAA"/>
    <property type="match status" value="1"/>
</dbReference>
<dbReference type="Gene3D" id="3.40.50.300">
    <property type="entry name" value="P-loop containing nucleotide triphosphate hydrolases"/>
    <property type="match status" value="1"/>
</dbReference>
<dbReference type="InterPro" id="IPR003593">
    <property type="entry name" value="AAA+_ATPase"/>
</dbReference>
<dbReference type="Pfam" id="PF00005">
    <property type="entry name" value="ABC_tran"/>
    <property type="match status" value="1"/>
</dbReference>
<keyword evidence="4 10" id="KW-0812">Transmembrane</keyword>
<evidence type="ECO:0000256" key="6">
    <source>
        <dbReference type="ARBA" id="ARBA00022840"/>
    </source>
</evidence>
<dbReference type="Proteomes" id="UP000037146">
    <property type="component" value="Unassembled WGS sequence"/>
</dbReference>
<dbReference type="OrthoDB" id="2079174at2"/>
<feature type="domain" description="ABC transporter" evidence="11">
    <location>
        <begin position="2"/>
        <end position="240"/>
    </location>
</feature>
<keyword evidence="6 12" id="KW-0067">ATP-binding</keyword>
<dbReference type="GO" id="GO:0005886">
    <property type="term" value="C:plasma membrane"/>
    <property type="evidence" value="ECO:0007669"/>
    <property type="project" value="UniProtKB-SubCell"/>
</dbReference>